<keyword evidence="3" id="KW-1185">Reference proteome</keyword>
<accession>A0ABX2KSC1</accession>
<name>A0ABX2KSC1_9PROT</name>
<gene>
    <name evidence="2" type="ORF">GBZ48_33475</name>
</gene>
<protein>
    <submittedName>
        <fullName evidence="2">MurR/RpiR family transcriptional regulator</fullName>
    </submittedName>
</protein>
<organism evidence="2 3">
    <name type="scientific">Azospirillum melinis</name>
    <dbReference type="NCBI Taxonomy" id="328839"/>
    <lineage>
        <taxon>Bacteria</taxon>
        <taxon>Pseudomonadati</taxon>
        <taxon>Pseudomonadota</taxon>
        <taxon>Alphaproteobacteria</taxon>
        <taxon>Rhodospirillales</taxon>
        <taxon>Azospirillaceae</taxon>
        <taxon>Azospirillum</taxon>
    </lineage>
</organism>
<sequence length="83" mass="9220">MEPPIQTGSLLIRMQNCQQQLPAALAKVGEWALAYPFRTATLKIGELAAAAEVSVASVNRYARFLGYEGFPEFREDLLRAFES</sequence>
<dbReference type="Pfam" id="PF01418">
    <property type="entry name" value="HTH_6"/>
    <property type="match status" value="1"/>
</dbReference>
<evidence type="ECO:0000259" key="1">
    <source>
        <dbReference type="PROSITE" id="PS51071"/>
    </source>
</evidence>
<feature type="non-terminal residue" evidence="2">
    <location>
        <position position="83"/>
    </location>
</feature>
<dbReference type="InterPro" id="IPR000281">
    <property type="entry name" value="HTH_RpiR"/>
</dbReference>
<dbReference type="InterPro" id="IPR047640">
    <property type="entry name" value="RpiR-like"/>
</dbReference>
<dbReference type="InterPro" id="IPR009057">
    <property type="entry name" value="Homeodomain-like_sf"/>
</dbReference>
<dbReference type="PANTHER" id="PTHR30514">
    <property type="entry name" value="GLUCOKINASE"/>
    <property type="match status" value="1"/>
</dbReference>
<comment type="caution">
    <text evidence="2">The sequence shown here is derived from an EMBL/GenBank/DDBJ whole genome shotgun (WGS) entry which is preliminary data.</text>
</comment>
<reference evidence="2 3" key="1">
    <citation type="submission" date="2019-10" db="EMBL/GenBank/DDBJ databases">
        <title>Genome sequence of Azospirillum melinis.</title>
        <authorList>
            <person name="Ambrosini A."/>
            <person name="Sant'Anna F.H."/>
            <person name="Cassan F.D."/>
            <person name="Souza E.M."/>
            <person name="Passaglia L.M.P."/>
        </authorList>
    </citation>
    <scope>NUCLEOTIDE SEQUENCE [LARGE SCALE GENOMIC DNA]</scope>
    <source>
        <strain evidence="2 3">TMCY0552</strain>
    </source>
</reference>
<dbReference type="InterPro" id="IPR036388">
    <property type="entry name" value="WH-like_DNA-bd_sf"/>
</dbReference>
<feature type="domain" description="HTH rpiR-type" evidence="1">
    <location>
        <begin position="8"/>
        <end position="83"/>
    </location>
</feature>
<evidence type="ECO:0000313" key="3">
    <source>
        <dbReference type="Proteomes" id="UP000605086"/>
    </source>
</evidence>
<proteinExistence type="predicted"/>
<dbReference type="Gene3D" id="1.10.10.10">
    <property type="entry name" value="Winged helix-like DNA-binding domain superfamily/Winged helix DNA-binding domain"/>
    <property type="match status" value="1"/>
</dbReference>
<dbReference type="EMBL" id="WHOS01000088">
    <property type="protein sequence ID" value="NUB04124.1"/>
    <property type="molecule type" value="Genomic_DNA"/>
</dbReference>
<dbReference type="SUPFAM" id="SSF46689">
    <property type="entry name" value="Homeodomain-like"/>
    <property type="match status" value="1"/>
</dbReference>
<evidence type="ECO:0000313" key="2">
    <source>
        <dbReference type="EMBL" id="NUB04124.1"/>
    </source>
</evidence>
<dbReference type="PROSITE" id="PS51071">
    <property type="entry name" value="HTH_RPIR"/>
    <property type="match status" value="1"/>
</dbReference>
<dbReference type="Proteomes" id="UP000605086">
    <property type="component" value="Unassembled WGS sequence"/>
</dbReference>